<dbReference type="SUPFAM" id="SSF54862">
    <property type="entry name" value="4Fe-4S ferredoxins"/>
    <property type="match status" value="1"/>
</dbReference>
<dbReference type="InterPro" id="IPR015405">
    <property type="entry name" value="NDUFS1-like_C"/>
</dbReference>
<feature type="domain" description="4Fe-4S Mo/W bis-MGD-type" evidence="11">
    <location>
        <begin position="226"/>
        <end position="282"/>
    </location>
</feature>
<comment type="caution">
    <text evidence="13">The sequence shown here is derived from an EMBL/GenBank/DDBJ whole genome shotgun (WGS) entry which is preliminary data.</text>
</comment>
<dbReference type="Pfam" id="PF13510">
    <property type="entry name" value="Fer2_4"/>
    <property type="match status" value="1"/>
</dbReference>
<dbReference type="Pfam" id="PF10588">
    <property type="entry name" value="NADH-G_4Fe-4S_3"/>
    <property type="match status" value="1"/>
</dbReference>
<dbReference type="NCBIfam" id="TIGR01973">
    <property type="entry name" value="NuoG"/>
    <property type="match status" value="1"/>
</dbReference>
<dbReference type="Pfam" id="PF09326">
    <property type="entry name" value="NADH_dhqG_C"/>
    <property type="match status" value="1"/>
</dbReference>
<dbReference type="PANTHER" id="PTHR43105">
    <property type="entry name" value="RESPIRATORY NITRATE REDUCTASE"/>
    <property type="match status" value="1"/>
</dbReference>
<dbReference type="Pfam" id="PF22117">
    <property type="entry name" value="Fer4_Nqo3"/>
    <property type="match status" value="1"/>
</dbReference>
<dbReference type="InterPro" id="IPR054351">
    <property type="entry name" value="NADH_UbQ_OxRdtase_ferredoxin"/>
</dbReference>
<evidence type="ECO:0000259" key="12">
    <source>
        <dbReference type="PROSITE" id="PS51839"/>
    </source>
</evidence>
<keyword evidence="10" id="KW-0001">2Fe-2S</keyword>
<feature type="domain" description="4Fe-4S His(Cys)3-ligated-type" evidence="12">
    <location>
        <begin position="89"/>
        <end position="128"/>
    </location>
</feature>
<comment type="cofactor">
    <cofactor evidence="1 10">
        <name>[4Fe-4S] cluster</name>
        <dbReference type="ChEBI" id="CHEBI:49883"/>
    </cofactor>
</comment>
<dbReference type="InterPro" id="IPR006656">
    <property type="entry name" value="Mopterin_OxRdtase"/>
</dbReference>
<evidence type="ECO:0000256" key="8">
    <source>
        <dbReference type="ARBA" id="ARBA00023027"/>
    </source>
</evidence>
<keyword evidence="14" id="KW-1185">Reference proteome</keyword>
<evidence type="ECO:0000259" key="11">
    <source>
        <dbReference type="PROSITE" id="PS51669"/>
    </source>
</evidence>
<dbReference type="InterPro" id="IPR019574">
    <property type="entry name" value="NADH_UbQ_OxRdtase_Gsu_4Fe4S-bd"/>
</dbReference>
<dbReference type="EC" id="7.1.1.-" evidence="10"/>
<dbReference type="Gene3D" id="3.40.50.740">
    <property type="match status" value="1"/>
</dbReference>
<gene>
    <name evidence="13" type="primary">nuoG</name>
    <name evidence="13" type="ORF">ACFQDM_17820</name>
</gene>
<reference evidence="14" key="1">
    <citation type="journal article" date="2019" name="Int. J. Syst. Evol. Microbiol.">
        <title>The Global Catalogue of Microorganisms (GCM) 10K type strain sequencing project: providing services to taxonomists for standard genome sequencing and annotation.</title>
        <authorList>
            <consortium name="The Broad Institute Genomics Platform"/>
            <consortium name="The Broad Institute Genome Sequencing Center for Infectious Disease"/>
            <person name="Wu L."/>
            <person name="Ma J."/>
        </authorList>
    </citation>
    <scope>NUCLEOTIDE SEQUENCE [LARGE SCALE GENOMIC DNA]</scope>
    <source>
        <strain evidence="14">CGMCC-1.15741</strain>
    </source>
</reference>
<comment type="function">
    <text evidence="10">NDH-1 shuttles electrons from NADH, via FMN and iron-sulfur (Fe-S) centers, to quinones in the respiratory chain. Couples the redox reaction to proton translocation (for every two electrons transferred, four hydrogen ions are translocated across the cytoplasmic membrane), and thus conserves the redox energy in a proton gradient.</text>
</comment>
<keyword evidence="5 10" id="KW-1278">Translocase</keyword>
<dbReference type="CDD" id="cd00207">
    <property type="entry name" value="fer2"/>
    <property type="match status" value="1"/>
</dbReference>
<dbReference type="Proteomes" id="UP001596303">
    <property type="component" value="Unassembled WGS sequence"/>
</dbReference>
<dbReference type="SMART" id="SM00929">
    <property type="entry name" value="NADH-G_4Fe-4S_3"/>
    <property type="match status" value="1"/>
</dbReference>
<evidence type="ECO:0000313" key="14">
    <source>
        <dbReference type="Proteomes" id="UP001596303"/>
    </source>
</evidence>
<dbReference type="InterPro" id="IPR036010">
    <property type="entry name" value="2Fe-2S_ferredoxin-like_sf"/>
</dbReference>
<evidence type="ECO:0000256" key="3">
    <source>
        <dbReference type="ARBA" id="ARBA00022485"/>
    </source>
</evidence>
<dbReference type="SUPFAM" id="SSF53706">
    <property type="entry name" value="Formate dehydrogenase/DMSO reductase, domains 1-3"/>
    <property type="match status" value="1"/>
</dbReference>
<evidence type="ECO:0000256" key="10">
    <source>
        <dbReference type="RuleBase" id="RU003525"/>
    </source>
</evidence>
<sequence length="705" mass="75732">MSETFKLNIDGKEVEVPRHYTLLQACEEAGAEIPRFCFHERLSVAGNCRMCLVQWVGAPKPIASCAQTVGDMRMNPDGSAPNINTKGDYVEKARNGVMEFLLINHPLDCPICDQGGECDLQDQAMAYGRAGSRYDLNKRAVEDKNMGPLVKTIMTRCIQCTRCVRFAAEVAGVEEIGMISRGEDAEITTYLEKSLTSELSGNVIDLCPVGALTSKPYAFNARPWELRKTESIDVMDAIGSSIRIDAKGTTVMRIMPRLNEEVNEEWISDKSRFVWDGLSRQRLDKPYIRENGKLRAAHWNEALELAASKLSADPEKIAMFAGELSAVEDLKAAKDLADAAGIKHTDCRLKGEAMGVAPDGSALPRESYILNPTLMGVEECDALLLIGANPRVEGAVWNARIRKAWLWNELKIGVVGEAVDLTYDYEHLGSSASDLTDLGAFKDVLKNAKKPMVVVGEAALTGEGGYAALKAAHDLALEVGAIEAGDSSWAGFGVLHTAASKVGALDIGFRPGDGGKSAAELMSDNCSAIETLVLLGADELPTSNLGDSFVIYVGSHGDAGAARADLILPSLAYTEQTATYVNTEGRVQMTTAATAPKGEAKDVWAIFRAISDRMGKSLPYKSAEEVRAAMRETNPVFAGLNFAPGSTGAEALSTALPSSTDSLNSDPMFGSISDFYLTNPIARASKTMAECSLQKQTLDMPAAAE</sequence>
<dbReference type="Gene3D" id="3.30.200.210">
    <property type="match status" value="1"/>
</dbReference>
<dbReference type="InterPro" id="IPR001041">
    <property type="entry name" value="2Fe-2S_ferredoxin-type"/>
</dbReference>
<dbReference type="RefSeq" id="WP_377381599.1">
    <property type="nucleotide sequence ID" value="NZ_JBHSSW010000066.1"/>
</dbReference>
<dbReference type="SUPFAM" id="SSF54292">
    <property type="entry name" value="2Fe-2S ferredoxin-like"/>
    <property type="match status" value="1"/>
</dbReference>
<dbReference type="PROSITE" id="PS00642">
    <property type="entry name" value="COMPLEX1_75K_2"/>
    <property type="match status" value="1"/>
</dbReference>
<evidence type="ECO:0000256" key="5">
    <source>
        <dbReference type="ARBA" id="ARBA00022967"/>
    </source>
</evidence>
<protein>
    <recommendedName>
        <fullName evidence="10">NADH-quinone oxidoreductase</fullName>
        <ecNumber evidence="10">7.1.1.-</ecNumber>
    </recommendedName>
</protein>
<evidence type="ECO:0000256" key="1">
    <source>
        <dbReference type="ARBA" id="ARBA00001966"/>
    </source>
</evidence>
<dbReference type="EMBL" id="JBHSSW010000066">
    <property type="protein sequence ID" value="MFC6199935.1"/>
    <property type="molecule type" value="Genomic_DNA"/>
</dbReference>
<dbReference type="Gene3D" id="3.30.70.20">
    <property type="match status" value="1"/>
</dbReference>
<dbReference type="Gene3D" id="3.10.20.740">
    <property type="match status" value="1"/>
</dbReference>
<organism evidence="13 14">
    <name type="scientific">Ponticaulis profundi</name>
    <dbReference type="NCBI Taxonomy" id="2665222"/>
    <lineage>
        <taxon>Bacteria</taxon>
        <taxon>Pseudomonadati</taxon>
        <taxon>Pseudomonadota</taxon>
        <taxon>Alphaproteobacteria</taxon>
        <taxon>Hyphomonadales</taxon>
        <taxon>Hyphomonadaceae</taxon>
        <taxon>Ponticaulis</taxon>
    </lineage>
</organism>
<dbReference type="InterPro" id="IPR006963">
    <property type="entry name" value="Mopterin_OxRdtase_4Fe-4S_dom"/>
</dbReference>
<keyword evidence="10" id="KW-0874">Quinone</keyword>
<keyword evidence="3 10" id="KW-0004">4Fe-4S</keyword>
<evidence type="ECO:0000256" key="7">
    <source>
        <dbReference type="ARBA" id="ARBA00023014"/>
    </source>
</evidence>
<keyword evidence="8 10" id="KW-0520">NAD</keyword>
<dbReference type="Pfam" id="PF22151">
    <property type="entry name" value="Fer4_NDSU1"/>
    <property type="match status" value="1"/>
</dbReference>
<evidence type="ECO:0000256" key="2">
    <source>
        <dbReference type="ARBA" id="ARBA00005404"/>
    </source>
</evidence>
<dbReference type="Pfam" id="PF00384">
    <property type="entry name" value="Molybdopterin"/>
    <property type="match status" value="1"/>
</dbReference>
<comment type="similarity">
    <text evidence="2 10">Belongs to the complex I 75 kDa subunit family.</text>
</comment>
<proteinExistence type="inferred from homology"/>
<dbReference type="PROSITE" id="PS00643">
    <property type="entry name" value="COMPLEX1_75K_3"/>
    <property type="match status" value="1"/>
</dbReference>
<keyword evidence="6 10" id="KW-0408">Iron</keyword>
<accession>A0ABW1SED9</accession>
<dbReference type="PROSITE" id="PS51839">
    <property type="entry name" value="4FE4S_HC3"/>
    <property type="match status" value="1"/>
</dbReference>
<keyword evidence="7 10" id="KW-0411">Iron-sulfur</keyword>
<evidence type="ECO:0000256" key="4">
    <source>
        <dbReference type="ARBA" id="ARBA00022723"/>
    </source>
</evidence>
<evidence type="ECO:0000313" key="13">
    <source>
        <dbReference type="EMBL" id="MFC6199935.1"/>
    </source>
</evidence>
<evidence type="ECO:0000256" key="6">
    <source>
        <dbReference type="ARBA" id="ARBA00023004"/>
    </source>
</evidence>
<name>A0ABW1SED9_9PROT</name>
<comment type="catalytic activity">
    <reaction evidence="9 10">
        <text>a quinone + NADH + 5 H(+)(in) = a quinol + NAD(+) + 4 H(+)(out)</text>
        <dbReference type="Rhea" id="RHEA:57888"/>
        <dbReference type="ChEBI" id="CHEBI:15378"/>
        <dbReference type="ChEBI" id="CHEBI:24646"/>
        <dbReference type="ChEBI" id="CHEBI:57540"/>
        <dbReference type="ChEBI" id="CHEBI:57945"/>
        <dbReference type="ChEBI" id="CHEBI:132124"/>
    </reaction>
</comment>
<dbReference type="PROSITE" id="PS51669">
    <property type="entry name" value="4FE4S_MOW_BIS_MGD"/>
    <property type="match status" value="1"/>
</dbReference>
<dbReference type="InterPro" id="IPR050123">
    <property type="entry name" value="Prok_molybdopt-oxidoreductase"/>
</dbReference>
<dbReference type="InterPro" id="IPR000283">
    <property type="entry name" value="NADH_UbQ_OxRdtase_75kDa_su_CS"/>
</dbReference>
<comment type="cofactor">
    <cofactor evidence="10">
        <name>[2Fe-2S] cluster</name>
        <dbReference type="ChEBI" id="CHEBI:190135"/>
    </cofactor>
    <text evidence="10">Binds 1 [2Fe-2S] cluster per subunit.</text>
</comment>
<dbReference type="PANTHER" id="PTHR43105:SF13">
    <property type="entry name" value="NADH-UBIQUINONE OXIDOREDUCTASE 75 KDA SUBUNIT, MITOCHONDRIAL"/>
    <property type="match status" value="1"/>
</dbReference>
<dbReference type="InterPro" id="IPR010228">
    <property type="entry name" value="NADH_UbQ_OxRdtase_Gsu"/>
</dbReference>
<evidence type="ECO:0000256" key="9">
    <source>
        <dbReference type="ARBA" id="ARBA00047712"/>
    </source>
</evidence>
<keyword evidence="4 10" id="KW-0479">Metal-binding</keyword>